<evidence type="ECO:0000313" key="2">
    <source>
        <dbReference type="EMBL" id="GLQ95538.1"/>
    </source>
</evidence>
<keyword evidence="3" id="KW-1185">Reference proteome</keyword>
<dbReference type="Proteomes" id="UP001156670">
    <property type="component" value="Unassembled WGS sequence"/>
</dbReference>
<feature type="region of interest" description="Disordered" evidence="1">
    <location>
        <begin position="34"/>
        <end position="55"/>
    </location>
</feature>
<comment type="caution">
    <text evidence="2">The sequence shown here is derived from an EMBL/GenBank/DDBJ whole genome shotgun (WGS) entry which is preliminary data.</text>
</comment>
<protein>
    <submittedName>
        <fullName evidence="2">Uncharacterized protein</fullName>
    </submittedName>
</protein>
<evidence type="ECO:0000256" key="1">
    <source>
        <dbReference type="SAM" id="MobiDB-lite"/>
    </source>
</evidence>
<name>A0ABQ5XV76_9GAMM</name>
<sequence>MSKQGAGKIITRTLEADTLPSASELAMLARLASMPDSDIPPNSPGTEWTRPGAPSPIITFALKPRD</sequence>
<gene>
    <name evidence="2" type="ORF">GCM10007901_44940</name>
</gene>
<evidence type="ECO:0000313" key="3">
    <source>
        <dbReference type="Proteomes" id="UP001156670"/>
    </source>
</evidence>
<dbReference type="EMBL" id="BSOB01000063">
    <property type="protein sequence ID" value="GLQ95538.1"/>
    <property type="molecule type" value="Genomic_DNA"/>
</dbReference>
<organism evidence="2 3">
    <name type="scientific">Dyella acidisoli</name>
    <dbReference type="NCBI Taxonomy" id="1867834"/>
    <lineage>
        <taxon>Bacteria</taxon>
        <taxon>Pseudomonadati</taxon>
        <taxon>Pseudomonadota</taxon>
        <taxon>Gammaproteobacteria</taxon>
        <taxon>Lysobacterales</taxon>
        <taxon>Rhodanobacteraceae</taxon>
        <taxon>Dyella</taxon>
    </lineage>
</organism>
<accession>A0ABQ5XV76</accession>
<reference evidence="3" key="1">
    <citation type="journal article" date="2019" name="Int. J. Syst. Evol. Microbiol.">
        <title>The Global Catalogue of Microorganisms (GCM) 10K type strain sequencing project: providing services to taxonomists for standard genome sequencing and annotation.</title>
        <authorList>
            <consortium name="The Broad Institute Genomics Platform"/>
            <consortium name="The Broad Institute Genome Sequencing Center for Infectious Disease"/>
            <person name="Wu L."/>
            <person name="Ma J."/>
        </authorList>
    </citation>
    <scope>NUCLEOTIDE SEQUENCE [LARGE SCALE GENOMIC DNA]</scope>
    <source>
        <strain evidence="3">NBRC 111980</strain>
    </source>
</reference>
<proteinExistence type="predicted"/>